<comment type="subcellular location">
    <subcellularLocation>
        <location evidence="1">Membrane</location>
        <topology evidence="1">Single-pass type I membrane protein</topology>
    </subcellularLocation>
</comment>
<dbReference type="GO" id="GO:0031410">
    <property type="term" value="C:cytoplasmic vesicle"/>
    <property type="evidence" value="ECO:0007669"/>
    <property type="project" value="TreeGrafter"/>
</dbReference>
<evidence type="ECO:0000256" key="6">
    <source>
        <dbReference type="ARBA" id="ARBA00023136"/>
    </source>
</evidence>
<keyword evidence="5 9" id="KW-1133">Transmembrane helix</keyword>
<protein>
    <recommendedName>
        <fullName evidence="12">Porimin</fullName>
    </recommendedName>
</protein>
<evidence type="ECO:0000256" key="3">
    <source>
        <dbReference type="ARBA" id="ARBA00022692"/>
    </source>
</evidence>
<dbReference type="PANTHER" id="PTHR11337">
    <property type="entry name" value="MUCIN/PORIMIN"/>
    <property type="match status" value="1"/>
</dbReference>
<reference evidence="11" key="2">
    <citation type="submission" date="2017-11" db="EMBL/GenBank/DDBJ databases">
        <title>Coralsnake Venomics: Analyses of Venom Gland Transcriptomes and Proteomes of Six Brazilian Taxa.</title>
        <authorList>
            <person name="Aird S.D."/>
            <person name="Jorge da Silva N."/>
            <person name="Qiu L."/>
            <person name="Villar-Briones A."/>
            <person name="Aparecida-Saddi V."/>
            <person name="Campos-Telles M.P."/>
            <person name="Grau M."/>
            <person name="Mikheyev A.S."/>
        </authorList>
    </citation>
    <scope>NUCLEOTIDE SEQUENCE</scope>
    <source>
        <tissue evidence="11">Venom_gland</tissue>
    </source>
</reference>
<dbReference type="InterPro" id="IPR007947">
    <property type="entry name" value="CD164_MGC24"/>
</dbReference>
<evidence type="ECO:0000256" key="5">
    <source>
        <dbReference type="ARBA" id="ARBA00022989"/>
    </source>
</evidence>
<organism evidence="11">
    <name type="scientific">Micrurus spixii</name>
    <name type="common">Amazon coral snake</name>
    <dbReference type="NCBI Taxonomy" id="129469"/>
    <lineage>
        <taxon>Eukaryota</taxon>
        <taxon>Metazoa</taxon>
        <taxon>Chordata</taxon>
        <taxon>Craniata</taxon>
        <taxon>Vertebrata</taxon>
        <taxon>Euteleostomi</taxon>
        <taxon>Lepidosauria</taxon>
        <taxon>Squamata</taxon>
        <taxon>Bifurcata</taxon>
        <taxon>Unidentata</taxon>
        <taxon>Episquamata</taxon>
        <taxon>Toxicofera</taxon>
        <taxon>Serpentes</taxon>
        <taxon>Colubroidea</taxon>
        <taxon>Elapidae</taxon>
        <taxon>Elapinae</taxon>
        <taxon>Micrurus</taxon>
    </lineage>
</organism>
<feature type="chain" id="PRO_5013548180" description="Porimin" evidence="10">
    <location>
        <begin position="24"/>
        <end position="180"/>
    </location>
</feature>
<evidence type="ECO:0000313" key="11">
    <source>
        <dbReference type="EMBL" id="LAB45387.1"/>
    </source>
</evidence>
<keyword evidence="6 9" id="KW-0472">Membrane</keyword>
<feature type="region of interest" description="Disordered" evidence="8">
    <location>
        <begin position="92"/>
        <end position="114"/>
    </location>
</feature>
<keyword evidence="4 10" id="KW-0732">Signal</keyword>
<dbReference type="PANTHER" id="PTHR11337:SF14">
    <property type="entry name" value="PORIMIN"/>
    <property type="match status" value="1"/>
</dbReference>
<comment type="similarity">
    <text evidence="2">Belongs to the CD164 family.</text>
</comment>
<evidence type="ECO:0000256" key="10">
    <source>
        <dbReference type="SAM" id="SignalP"/>
    </source>
</evidence>
<evidence type="ECO:0000256" key="4">
    <source>
        <dbReference type="ARBA" id="ARBA00022729"/>
    </source>
</evidence>
<feature type="region of interest" description="Disordered" evidence="8">
    <location>
        <begin position="34"/>
        <end position="63"/>
    </location>
</feature>
<reference evidence="11" key="1">
    <citation type="submission" date="2017-07" db="EMBL/GenBank/DDBJ databases">
        <authorList>
            <person name="Mikheyev A."/>
            <person name="Grau M."/>
        </authorList>
    </citation>
    <scope>NUCLEOTIDE SEQUENCE</scope>
    <source>
        <tissue evidence="11">Venom_gland</tissue>
    </source>
</reference>
<evidence type="ECO:0000256" key="1">
    <source>
        <dbReference type="ARBA" id="ARBA00004479"/>
    </source>
</evidence>
<feature type="signal peptide" evidence="10">
    <location>
        <begin position="1"/>
        <end position="23"/>
    </location>
</feature>
<dbReference type="AlphaFoldDB" id="A0A2D4NI61"/>
<evidence type="ECO:0008006" key="12">
    <source>
        <dbReference type="Google" id="ProtNLM"/>
    </source>
</evidence>
<name>A0A2D4NI61_9SAUR</name>
<dbReference type="GO" id="GO:0016020">
    <property type="term" value="C:membrane"/>
    <property type="evidence" value="ECO:0007669"/>
    <property type="project" value="UniProtKB-SubCell"/>
</dbReference>
<sequence>MNPRLLPWLVLLAPFCLSGSIQGADTNTTAAHLSSSSISNSSTTAKTMTVTNTTQKSVKTTAHPEATSKIPAITNKTIPAAQSTIASKTDKPILPASTKHSPTESGTHKTAAVPVTKPSSALVTEASAIQGNPSGFSAGSFIGGIVLTLGLLAFGYIGCRFYHTKRGVQYRTIDEHDAII</sequence>
<accession>A0A2D4NI61</accession>
<evidence type="ECO:0000256" key="9">
    <source>
        <dbReference type="SAM" id="Phobius"/>
    </source>
</evidence>
<feature type="transmembrane region" description="Helical" evidence="9">
    <location>
        <begin position="136"/>
        <end position="157"/>
    </location>
</feature>
<keyword evidence="3 9" id="KW-0812">Transmembrane</keyword>
<keyword evidence="7" id="KW-0325">Glycoprotein</keyword>
<proteinExistence type="inferred from homology"/>
<evidence type="ECO:0000256" key="8">
    <source>
        <dbReference type="SAM" id="MobiDB-lite"/>
    </source>
</evidence>
<dbReference type="EMBL" id="IACM01179348">
    <property type="protein sequence ID" value="LAB45387.1"/>
    <property type="molecule type" value="Transcribed_RNA"/>
</dbReference>
<evidence type="ECO:0000256" key="7">
    <source>
        <dbReference type="ARBA" id="ARBA00023180"/>
    </source>
</evidence>
<feature type="compositionally biased region" description="Low complexity" evidence="8">
    <location>
        <begin position="34"/>
        <end position="54"/>
    </location>
</feature>
<evidence type="ECO:0000256" key="2">
    <source>
        <dbReference type="ARBA" id="ARBA00005341"/>
    </source>
</evidence>